<dbReference type="EMBL" id="KC340959">
    <property type="protein sequence ID" value="AGW45107.2"/>
    <property type="molecule type" value="Genomic_DNA"/>
</dbReference>
<name>V5KBS7_ECOLX</name>
<accession>V5KBS7</accession>
<keyword evidence="1" id="KW-0614">Plasmid</keyword>
<dbReference type="AlphaFoldDB" id="V5KBS7"/>
<geneLocation type="plasmid" evidence="1">
    <name>pO111-CRL-115</name>
</geneLocation>
<reference evidence="1" key="1">
    <citation type="journal article" date="2013" name="PLoS ONE">
        <title>Sequences of Two Related Multiple Antibiotic Resistance Virulence Plasmids Sharing a Unique IS26-Related Molecular Signature Isolated from Different Escherichia coli Pathotypes from Different Hosts.</title>
        <authorList>
            <person name="Venturini C."/>
            <person name="Hassan K.A."/>
            <person name="Roy Chowdhury P."/>
            <person name="Paulsen I.T."/>
            <person name="Walker M.J."/>
            <person name="Djordjevic S.P."/>
        </authorList>
    </citation>
    <scope>NUCLEOTIDE SEQUENCE</scope>
    <source>
        <plasmid evidence="1">pO111-CRL-115</plasmid>
    </source>
</reference>
<proteinExistence type="predicted"/>
<evidence type="ECO:0000313" key="1">
    <source>
        <dbReference type="EMBL" id="AGW45107.2"/>
    </source>
</evidence>
<reference evidence="1" key="2">
    <citation type="submission" date="2014-01" db="EMBL/GenBank/DDBJ databases">
        <title>Derivate Tn3 family transposons play a central role in the evolution of multiple antibiotic resistance on virulence plasmids in enterohemorrhagic Escherichia coli.</title>
        <authorList>
            <person name="Venturini C."/>
            <person name="Bhattacharya P."/>
            <person name="Hassan K.A."/>
            <person name="Paulsen I.T."/>
            <person name="Walker M.J."/>
            <person name="Djordjevic S.P."/>
        </authorList>
    </citation>
    <scope>NUCLEOTIDE SEQUENCE</scope>
    <source>
        <plasmid evidence="1">pO111-CRL-115</plasmid>
    </source>
</reference>
<protein>
    <submittedName>
        <fullName evidence="1">Uncharacterized protein</fullName>
    </submittedName>
</protein>
<sequence length="64" mass="7491">MLLQEGLHNLIFHNQYTVLCQFGRNGKEKDMYTGLCFLPPQEITTTHIANHLYQDNNFLPEPEL</sequence>
<organism evidence="1">
    <name type="scientific">Escherichia coli</name>
    <dbReference type="NCBI Taxonomy" id="562"/>
    <lineage>
        <taxon>Bacteria</taxon>
        <taxon>Pseudomonadati</taxon>
        <taxon>Pseudomonadota</taxon>
        <taxon>Gammaproteobacteria</taxon>
        <taxon>Enterobacterales</taxon>
        <taxon>Enterobacteriaceae</taxon>
        <taxon>Escherichia</taxon>
    </lineage>
</organism>